<dbReference type="Pfam" id="PF16036">
    <property type="entry name" value="Chalcone_3"/>
    <property type="match status" value="1"/>
</dbReference>
<protein>
    <recommendedName>
        <fullName evidence="2">Chalcone isomerase domain-containing protein</fullName>
    </recommendedName>
</protein>
<evidence type="ECO:0000313" key="3">
    <source>
        <dbReference type="EMBL" id="GGI69813.1"/>
    </source>
</evidence>
<evidence type="ECO:0000256" key="1">
    <source>
        <dbReference type="SAM" id="Phobius"/>
    </source>
</evidence>
<evidence type="ECO:0000259" key="2">
    <source>
        <dbReference type="Pfam" id="PF16036"/>
    </source>
</evidence>
<evidence type="ECO:0000313" key="4">
    <source>
        <dbReference type="Proteomes" id="UP000613743"/>
    </source>
</evidence>
<reference evidence="3" key="2">
    <citation type="submission" date="2020-09" db="EMBL/GenBank/DDBJ databases">
        <authorList>
            <person name="Sun Q."/>
            <person name="Ohkuma M."/>
        </authorList>
    </citation>
    <scope>NUCLEOTIDE SEQUENCE</scope>
    <source>
        <strain evidence="3">JCM 30804</strain>
    </source>
</reference>
<name>A0A917JJ08_9GAMM</name>
<feature type="domain" description="Chalcone isomerase" evidence="2">
    <location>
        <begin position="104"/>
        <end position="228"/>
    </location>
</feature>
<accession>A0A917JJ08</accession>
<dbReference type="Proteomes" id="UP000613743">
    <property type="component" value="Unassembled WGS sequence"/>
</dbReference>
<keyword evidence="4" id="KW-1185">Reference proteome</keyword>
<dbReference type="AlphaFoldDB" id="A0A917JJ08"/>
<organism evidence="3 4">
    <name type="scientific">Shewanella gelidii</name>
    <dbReference type="NCBI Taxonomy" id="1642821"/>
    <lineage>
        <taxon>Bacteria</taxon>
        <taxon>Pseudomonadati</taxon>
        <taxon>Pseudomonadota</taxon>
        <taxon>Gammaproteobacteria</taxon>
        <taxon>Alteromonadales</taxon>
        <taxon>Shewanellaceae</taxon>
        <taxon>Shewanella</taxon>
    </lineage>
</organism>
<dbReference type="RefSeq" id="WP_188917253.1">
    <property type="nucleotide sequence ID" value="NZ_BMPZ01000001.1"/>
</dbReference>
<keyword evidence="1" id="KW-1133">Transmembrane helix</keyword>
<comment type="caution">
    <text evidence="3">The sequence shown here is derived from an EMBL/GenBank/DDBJ whole genome shotgun (WGS) entry which is preliminary data.</text>
</comment>
<keyword evidence="1" id="KW-0812">Transmembrane</keyword>
<sequence>MSKSQYSLLYSRQHQGVGQQLQSMTLMSNKLKWSPLSCRPFKANVAAFILAIISTVACLLLSFPVKSDDANNFNDIASENAHFSDAFSTFVEVGNGEMNWWWLSLYRARLLTPTGQYQDGETPLLLTIEYHRNIASEHLVEATQAQWQHLGFSQQLIEAWGKQIHTLWPDVTKHDQLSFHISETGQGRFYFNHRPLQGDFSAAFSRAFVSIWLAEQTSRPELRAQLLGQK</sequence>
<reference evidence="3" key="1">
    <citation type="journal article" date="2014" name="Int. J. Syst. Evol. Microbiol.">
        <title>Complete genome sequence of Corynebacterium casei LMG S-19264T (=DSM 44701T), isolated from a smear-ripened cheese.</title>
        <authorList>
            <consortium name="US DOE Joint Genome Institute (JGI-PGF)"/>
            <person name="Walter F."/>
            <person name="Albersmeier A."/>
            <person name="Kalinowski J."/>
            <person name="Ruckert C."/>
        </authorList>
    </citation>
    <scope>NUCLEOTIDE SEQUENCE</scope>
    <source>
        <strain evidence="3">JCM 30804</strain>
    </source>
</reference>
<dbReference type="InterPro" id="IPR016087">
    <property type="entry name" value="Chalcone_isomerase"/>
</dbReference>
<keyword evidence="1" id="KW-0472">Membrane</keyword>
<dbReference type="EMBL" id="BMPZ01000001">
    <property type="protein sequence ID" value="GGI69813.1"/>
    <property type="molecule type" value="Genomic_DNA"/>
</dbReference>
<proteinExistence type="predicted"/>
<gene>
    <name evidence="3" type="ORF">GCM10009332_03680</name>
</gene>
<feature type="transmembrane region" description="Helical" evidence="1">
    <location>
        <begin position="45"/>
        <end position="65"/>
    </location>
</feature>